<dbReference type="InterPro" id="IPR006186">
    <property type="entry name" value="Ser/Thr-sp_prot-phosphatase"/>
</dbReference>
<dbReference type="PRINTS" id="PR00114">
    <property type="entry name" value="STPHPHTASE"/>
</dbReference>
<dbReference type="InterPro" id="IPR004843">
    <property type="entry name" value="Calcineurin-like_PHP"/>
</dbReference>
<dbReference type="Gene3D" id="3.60.21.10">
    <property type="match status" value="1"/>
</dbReference>
<dbReference type="PANTHER" id="PTHR45673">
    <property type="entry name" value="SERINE/THREONINE-PROTEIN PHOSPHATASE 2B CATALYTIC SUBUNIT 1-RELATED"/>
    <property type="match status" value="1"/>
</dbReference>
<accession>A0A078A8N7</accession>
<dbReference type="SUPFAM" id="SSF56300">
    <property type="entry name" value="Metallo-dependent phosphatases"/>
    <property type="match status" value="1"/>
</dbReference>
<dbReference type="GO" id="GO:0033192">
    <property type="term" value="F:calmodulin-dependent protein phosphatase activity"/>
    <property type="evidence" value="ECO:0007669"/>
    <property type="project" value="InterPro"/>
</dbReference>
<dbReference type="InterPro" id="IPR029052">
    <property type="entry name" value="Metallo-depent_PP-like"/>
</dbReference>
<comment type="catalytic activity">
    <reaction evidence="1">
        <text>O-phospho-L-threonyl-[protein] + H2O = L-threonyl-[protein] + phosphate</text>
        <dbReference type="Rhea" id="RHEA:47004"/>
        <dbReference type="Rhea" id="RHEA-COMP:11060"/>
        <dbReference type="Rhea" id="RHEA-COMP:11605"/>
        <dbReference type="ChEBI" id="CHEBI:15377"/>
        <dbReference type="ChEBI" id="CHEBI:30013"/>
        <dbReference type="ChEBI" id="CHEBI:43474"/>
        <dbReference type="ChEBI" id="CHEBI:61977"/>
        <dbReference type="EC" id="3.1.3.16"/>
    </reaction>
</comment>
<dbReference type="EC" id="3.1.3.16" evidence="1"/>
<keyword evidence="1" id="KW-0378">Hydrolase</keyword>
<proteinExistence type="inferred from homology"/>
<dbReference type="OMA" id="NEDSHEA"/>
<evidence type="ECO:0000313" key="3">
    <source>
        <dbReference type="EMBL" id="CDW78640.1"/>
    </source>
</evidence>
<evidence type="ECO:0000259" key="2">
    <source>
        <dbReference type="PROSITE" id="PS00125"/>
    </source>
</evidence>
<dbReference type="AlphaFoldDB" id="A0A078A8N7"/>
<gene>
    <name evidence="3" type="primary">Contig17343.g18460</name>
    <name evidence="3" type="ORF">STYLEM_7621</name>
</gene>
<dbReference type="InParanoid" id="A0A078A8N7"/>
<dbReference type="GO" id="GO:0097720">
    <property type="term" value="P:calcineurin-mediated signaling"/>
    <property type="evidence" value="ECO:0007669"/>
    <property type="project" value="InterPro"/>
</dbReference>
<dbReference type="InterPro" id="IPR043360">
    <property type="entry name" value="PP2B"/>
</dbReference>
<feature type="domain" description="Serine/threonine specific protein phosphatases" evidence="2">
    <location>
        <begin position="154"/>
        <end position="159"/>
    </location>
</feature>
<name>A0A078A8N7_STYLE</name>
<organism evidence="3 4">
    <name type="scientific">Stylonychia lemnae</name>
    <name type="common">Ciliate</name>
    <dbReference type="NCBI Taxonomy" id="5949"/>
    <lineage>
        <taxon>Eukaryota</taxon>
        <taxon>Sar</taxon>
        <taxon>Alveolata</taxon>
        <taxon>Ciliophora</taxon>
        <taxon>Intramacronucleata</taxon>
        <taxon>Spirotrichea</taxon>
        <taxon>Stichotrichia</taxon>
        <taxon>Sporadotrichida</taxon>
        <taxon>Oxytrichidae</taxon>
        <taxon>Stylonychinae</taxon>
        <taxon>Stylonychia</taxon>
    </lineage>
</organism>
<reference evidence="3 4" key="1">
    <citation type="submission" date="2014-06" db="EMBL/GenBank/DDBJ databases">
        <authorList>
            <person name="Swart Estienne"/>
        </authorList>
    </citation>
    <scope>NUCLEOTIDE SEQUENCE [LARGE SCALE GENOMIC DNA]</scope>
    <source>
        <strain evidence="3 4">130c</strain>
    </source>
</reference>
<dbReference type="Proteomes" id="UP000039865">
    <property type="component" value="Unassembled WGS sequence"/>
</dbReference>
<comment type="similarity">
    <text evidence="1">Belongs to the PPP phosphatase family.</text>
</comment>
<dbReference type="EMBL" id="CCKQ01007276">
    <property type="protein sequence ID" value="CDW78640.1"/>
    <property type="molecule type" value="Genomic_DNA"/>
</dbReference>
<evidence type="ECO:0000256" key="1">
    <source>
        <dbReference type="RuleBase" id="RU004273"/>
    </source>
</evidence>
<dbReference type="Pfam" id="PF00149">
    <property type="entry name" value="Metallophos"/>
    <property type="match status" value="1"/>
</dbReference>
<protein>
    <recommendedName>
        <fullName evidence="1">Serine/threonine-protein phosphatase</fullName>
        <ecNumber evidence="1">3.1.3.16</ecNumber>
    </recommendedName>
</protein>
<keyword evidence="4" id="KW-1185">Reference proteome</keyword>
<dbReference type="OrthoDB" id="282592at2759"/>
<dbReference type="PROSITE" id="PS00125">
    <property type="entry name" value="SER_THR_PHOSPHATASE"/>
    <property type="match status" value="1"/>
</dbReference>
<dbReference type="SMART" id="SM00156">
    <property type="entry name" value="PP2Ac"/>
    <property type="match status" value="1"/>
</dbReference>
<evidence type="ECO:0000313" key="4">
    <source>
        <dbReference type="Proteomes" id="UP000039865"/>
    </source>
</evidence>
<sequence length="490" mass="56076">MEPLKDPLGDRIIKSVPLPPHRPLTMAQIYGTISNLNFTFGTGDNKVPDWKLMLKYFVSCGRVDKESAVYIIKQTIELFKKEPNIVKVPDPVIFVGDIHGQFYDLNKMLELVGKVGQINFVFLGDYVDRGMFSFEVIATLYAMKLNYPNHITLLRGNHECRQMTENFNFRVEVEEKYDSQIYELIMDSFDALPLAALIDNKILAVHGGISPELQKFSQINKLDRFKEIPKSGLFTDLMWSDPVENETGYQDGDYKKNNKRNCSFMFGSQAANNFLESNNLLCVVRAHEVQMTGYKLHQWNGPAEFPAVITIFSAPNYCDVYNNKAAVLRFENNQIKIQQYNYTNHPFVLPDNMDVFTWSLPFVSEKVIEILFSILLKGARLYGLDTQDINVIDMDVGKVDSLSKVQFTISKGGKFKPDAVKQKLGFIGKIMRMQTNLRQNRELFVQLKGMCPDNKIPKGLLLASTVEIKDALEHFKNAKDIDSINERRPE</sequence>